<evidence type="ECO:0000313" key="2">
    <source>
        <dbReference type="Proteomes" id="UP001054837"/>
    </source>
</evidence>
<comment type="caution">
    <text evidence="1">The sequence shown here is derived from an EMBL/GenBank/DDBJ whole genome shotgun (WGS) entry which is preliminary data.</text>
</comment>
<proteinExistence type="predicted"/>
<gene>
    <name evidence="1" type="ORF">CDAR_295971</name>
</gene>
<dbReference type="Proteomes" id="UP001054837">
    <property type="component" value="Unassembled WGS sequence"/>
</dbReference>
<accession>A0AAV4SU37</accession>
<evidence type="ECO:0000313" key="1">
    <source>
        <dbReference type="EMBL" id="GIY36779.1"/>
    </source>
</evidence>
<name>A0AAV4SU37_9ARAC</name>
<reference evidence="1 2" key="1">
    <citation type="submission" date="2021-06" db="EMBL/GenBank/DDBJ databases">
        <title>Caerostris darwini draft genome.</title>
        <authorList>
            <person name="Kono N."/>
            <person name="Arakawa K."/>
        </authorList>
    </citation>
    <scope>NUCLEOTIDE SEQUENCE [LARGE SCALE GENOMIC DNA]</scope>
</reference>
<dbReference type="AlphaFoldDB" id="A0AAV4SU37"/>
<organism evidence="1 2">
    <name type="scientific">Caerostris darwini</name>
    <dbReference type="NCBI Taxonomy" id="1538125"/>
    <lineage>
        <taxon>Eukaryota</taxon>
        <taxon>Metazoa</taxon>
        <taxon>Ecdysozoa</taxon>
        <taxon>Arthropoda</taxon>
        <taxon>Chelicerata</taxon>
        <taxon>Arachnida</taxon>
        <taxon>Araneae</taxon>
        <taxon>Araneomorphae</taxon>
        <taxon>Entelegynae</taxon>
        <taxon>Araneoidea</taxon>
        <taxon>Araneidae</taxon>
        <taxon>Caerostris</taxon>
    </lineage>
</organism>
<protein>
    <submittedName>
        <fullName evidence="1">Uncharacterized protein</fullName>
    </submittedName>
</protein>
<dbReference type="EMBL" id="BPLQ01008361">
    <property type="protein sequence ID" value="GIY36779.1"/>
    <property type="molecule type" value="Genomic_DNA"/>
</dbReference>
<keyword evidence="2" id="KW-1185">Reference proteome</keyword>
<sequence length="105" mass="12232">MECLAEFQDSKIRFVVKGATRVQCLLGWRDQTRRIWKVMPSFVEVLRVTKEMHANEENGHAVAVCLNILLNVTFASTHFTVTIQLFDYHLHQSLDIVHNRKYCGQ</sequence>